<dbReference type="EMBL" id="JPMI01000019">
    <property type="protein sequence ID" value="KFA94308.1"/>
    <property type="molecule type" value="Genomic_DNA"/>
</dbReference>
<protein>
    <submittedName>
        <fullName evidence="1">Uncharacterized protein</fullName>
    </submittedName>
</protein>
<name>A0A084T0S3_9BACT</name>
<comment type="caution">
    <text evidence="1">The sequence shown here is derived from an EMBL/GenBank/DDBJ whole genome shotgun (WGS) entry which is preliminary data.</text>
</comment>
<reference evidence="1 2" key="1">
    <citation type="submission" date="2014-07" db="EMBL/GenBank/DDBJ databases">
        <title>Draft Genome Sequence of Gephyronic Acid Producer, Cystobacter violaceus Strain Cb vi76.</title>
        <authorList>
            <person name="Stevens D.C."/>
            <person name="Young J."/>
            <person name="Carmichael R."/>
            <person name="Tan J."/>
            <person name="Taylor R.E."/>
        </authorList>
    </citation>
    <scope>NUCLEOTIDE SEQUENCE [LARGE SCALE GENOMIC DNA]</scope>
    <source>
        <strain evidence="1 2">Cb vi76</strain>
    </source>
</reference>
<sequence length="180" mass="20653">MDLNVRQELKRAGLALDWPERLQVPIEFGAHGRALPLGEEVPVADDSWRMVHVKLKPISRLWTVAEKTPLALRAPPRHDAFLYLLQSTAVIYCTAMDKPETDAEFERLYRMLRQRPDGLDCHPLFSYLQGAARLYLSLCSVSRAEYEDLLQRLGKLAQRFRSHPDSTAYHDKVLSPHFSA</sequence>
<organism evidence="1 2">
    <name type="scientific">Archangium violaceum Cb vi76</name>
    <dbReference type="NCBI Taxonomy" id="1406225"/>
    <lineage>
        <taxon>Bacteria</taxon>
        <taxon>Pseudomonadati</taxon>
        <taxon>Myxococcota</taxon>
        <taxon>Myxococcia</taxon>
        <taxon>Myxococcales</taxon>
        <taxon>Cystobacterineae</taxon>
        <taxon>Archangiaceae</taxon>
        <taxon>Archangium</taxon>
    </lineage>
</organism>
<gene>
    <name evidence="1" type="ORF">Q664_03660</name>
</gene>
<accession>A0A084T0S3</accession>
<evidence type="ECO:0000313" key="2">
    <source>
        <dbReference type="Proteomes" id="UP000028547"/>
    </source>
</evidence>
<dbReference type="RefSeq" id="WP_043389844.1">
    <property type="nucleotide sequence ID" value="NZ_JPMI01000019.1"/>
</dbReference>
<proteinExistence type="predicted"/>
<evidence type="ECO:0000313" key="1">
    <source>
        <dbReference type="EMBL" id="KFA94308.1"/>
    </source>
</evidence>
<dbReference type="Proteomes" id="UP000028547">
    <property type="component" value="Unassembled WGS sequence"/>
</dbReference>
<dbReference type="AlphaFoldDB" id="A0A084T0S3"/>